<dbReference type="EMBL" id="CP032382">
    <property type="protein sequence ID" value="AYB33059.1"/>
    <property type="molecule type" value="Genomic_DNA"/>
</dbReference>
<keyword evidence="1" id="KW-0732">Signal</keyword>
<dbReference type="Pfam" id="PF16148">
    <property type="entry name" value="DUF4856"/>
    <property type="match status" value="1"/>
</dbReference>
<dbReference type="OrthoDB" id="5498726at2"/>
<dbReference type="AlphaFoldDB" id="A0A385SPF4"/>
<accession>A0A385SPF4</accession>
<evidence type="ECO:0000256" key="1">
    <source>
        <dbReference type="SAM" id="SignalP"/>
    </source>
</evidence>
<keyword evidence="3" id="KW-1185">Reference proteome</keyword>
<protein>
    <submittedName>
        <fullName evidence="2">DUF4856 domain-containing protein</fullName>
    </submittedName>
</protein>
<dbReference type="PROSITE" id="PS51257">
    <property type="entry name" value="PROKAR_LIPOPROTEIN"/>
    <property type="match status" value="1"/>
</dbReference>
<dbReference type="KEGG" id="chk:D4L85_21850"/>
<dbReference type="Proteomes" id="UP000266183">
    <property type="component" value="Chromosome"/>
</dbReference>
<proteinExistence type="predicted"/>
<feature type="chain" id="PRO_5017299051" evidence="1">
    <location>
        <begin position="20"/>
        <end position="389"/>
    </location>
</feature>
<gene>
    <name evidence="2" type="ORF">D4L85_21850</name>
</gene>
<organism evidence="2 3">
    <name type="scientific">Chryseolinea soli</name>
    <dbReference type="NCBI Taxonomy" id="2321403"/>
    <lineage>
        <taxon>Bacteria</taxon>
        <taxon>Pseudomonadati</taxon>
        <taxon>Bacteroidota</taxon>
        <taxon>Cytophagia</taxon>
        <taxon>Cytophagales</taxon>
        <taxon>Fulvivirgaceae</taxon>
        <taxon>Chryseolinea</taxon>
    </lineage>
</organism>
<dbReference type="RefSeq" id="WP_119756302.1">
    <property type="nucleotide sequence ID" value="NZ_CP032382.1"/>
</dbReference>
<dbReference type="InterPro" id="IPR032331">
    <property type="entry name" value="DUF4856"/>
</dbReference>
<reference evidence="3" key="1">
    <citation type="submission" date="2018-09" db="EMBL/GenBank/DDBJ databases">
        <title>Chryseolinea sp. KIS68-18 isolated from soil.</title>
        <authorList>
            <person name="Weon H.-Y."/>
            <person name="Kwon S.-W."/>
            <person name="Lee S.A."/>
        </authorList>
    </citation>
    <scope>NUCLEOTIDE SEQUENCE [LARGE SCALE GENOMIC DNA]</scope>
    <source>
        <strain evidence="3">KIS68-18</strain>
    </source>
</reference>
<feature type="signal peptide" evidence="1">
    <location>
        <begin position="1"/>
        <end position="19"/>
    </location>
</feature>
<name>A0A385SPF4_9BACT</name>
<evidence type="ECO:0000313" key="2">
    <source>
        <dbReference type="EMBL" id="AYB33059.1"/>
    </source>
</evidence>
<evidence type="ECO:0000313" key="3">
    <source>
        <dbReference type="Proteomes" id="UP000266183"/>
    </source>
</evidence>
<sequence length="389" mass="41710">MLKAFRKHTLILTAVAALAACSDDDVKPDLRADVDYSTLDETAGYASQFTDQSGASTVDFTEGNYRLKMFQALNYHSSSSVTAKTTIDANVLKSLYANSGNPFYDISTSSVSVTGATLNGSGLQLRNITASSLSATEAEAVRTKIEGDFTAIATASLSVNQTASSGVAGKLGNYLVDAKGIEQAQIIQKSLIGALQLDYISNVLLNKGLEADNYSVVSEKNYSQLEHNWDEAYGLLTLNDVYLKGSTDATRATVEFALGSYIWEYNKAAYAKIYPAFLKGRAAIVNNDRAELQTQATFIRTEMENAIARAALGYLDKWKTGSDDPARAHAMGEGLGFVYSLRFATLHGADAAFSDNLLNGLVGSANGFWDLDATKINTASDAIKVKFGL</sequence>